<keyword evidence="8" id="KW-1185">Reference proteome</keyword>
<dbReference type="STRING" id="1215104.GCA_000730585_03222"/>
<dbReference type="InterPro" id="IPR011701">
    <property type="entry name" value="MFS"/>
</dbReference>
<dbReference type="SUPFAM" id="SSF103473">
    <property type="entry name" value="MFS general substrate transporter"/>
    <property type="match status" value="1"/>
</dbReference>
<feature type="transmembrane region" description="Helical" evidence="5">
    <location>
        <begin position="88"/>
        <end position="106"/>
    </location>
</feature>
<dbReference type="PANTHER" id="PTHR42718">
    <property type="entry name" value="MAJOR FACILITATOR SUPERFAMILY MULTIDRUG TRANSPORTER MFSC"/>
    <property type="match status" value="1"/>
</dbReference>
<keyword evidence="2 5" id="KW-0812">Transmembrane</keyword>
<evidence type="ECO:0000256" key="2">
    <source>
        <dbReference type="ARBA" id="ARBA00022692"/>
    </source>
</evidence>
<feature type="domain" description="Major facilitator superfamily (MFS) profile" evidence="6">
    <location>
        <begin position="22"/>
        <end position="496"/>
    </location>
</feature>
<dbReference type="PRINTS" id="PR01036">
    <property type="entry name" value="TCRTETB"/>
</dbReference>
<evidence type="ECO:0000259" key="6">
    <source>
        <dbReference type="PROSITE" id="PS50850"/>
    </source>
</evidence>
<gene>
    <name evidence="7" type="ORF">SAMN05444352_11833</name>
</gene>
<dbReference type="EMBL" id="FZOL01000018">
    <property type="protein sequence ID" value="SNS90013.1"/>
    <property type="molecule type" value="Genomic_DNA"/>
</dbReference>
<feature type="transmembrane region" description="Helical" evidence="5">
    <location>
        <begin position="472"/>
        <end position="493"/>
    </location>
</feature>
<dbReference type="PROSITE" id="PS50850">
    <property type="entry name" value="MFS"/>
    <property type="match status" value="1"/>
</dbReference>
<name>A0A239IAB0_9PSED</name>
<accession>A0A239IAB0</accession>
<keyword evidence="4 5" id="KW-0472">Membrane</keyword>
<evidence type="ECO:0000256" key="1">
    <source>
        <dbReference type="ARBA" id="ARBA00004141"/>
    </source>
</evidence>
<dbReference type="Gene3D" id="1.20.1720.10">
    <property type="entry name" value="Multidrug resistance protein D"/>
    <property type="match status" value="1"/>
</dbReference>
<feature type="transmembrane region" description="Helical" evidence="5">
    <location>
        <begin position="237"/>
        <end position="256"/>
    </location>
</feature>
<feature type="transmembrane region" description="Helical" evidence="5">
    <location>
        <begin position="147"/>
        <end position="170"/>
    </location>
</feature>
<dbReference type="Proteomes" id="UP000198407">
    <property type="component" value="Unassembled WGS sequence"/>
</dbReference>
<dbReference type="InterPro" id="IPR020846">
    <property type="entry name" value="MFS_dom"/>
</dbReference>
<feature type="transmembrane region" description="Helical" evidence="5">
    <location>
        <begin position="53"/>
        <end position="76"/>
    </location>
</feature>
<organism evidence="7 8">
    <name type="scientific">Pseudomonas japonica</name>
    <dbReference type="NCBI Taxonomy" id="256466"/>
    <lineage>
        <taxon>Bacteria</taxon>
        <taxon>Pseudomonadati</taxon>
        <taxon>Pseudomonadota</taxon>
        <taxon>Gammaproteobacteria</taxon>
        <taxon>Pseudomonadales</taxon>
        <taxon>Pseudomonadaceae</taxon>
        <taxon>Pseudomonas</taxon>
    </lineage>
</organism>
<dbReference type="OrthoDB" id="2412976at2"/>
<feature type="transmembrane region" description="Helical" evidence="5">
    <location>
        <begin position="276"/>
        <end position="301"/>
    </location>
</feature>
<feature type="transmembrane region" description="Helical" evidence="5">
    <location>
        <begin position="206"/>
        <end position="231"/>
    </location>
</feature>
<dbReference type="GO" id="GO:0016020">
    <property type="term" value="C:membrane"/>
    <property type="evidence" value="ECO:0007669"/>
    <property type="project" value="UniProtKB-SubCell"/>
</dbReference>
<feature type="transmembrane region" description="Helical" evidence="5">
    <location>
        <begin position="339"/>
        <end position="356"/>
    </location>
</feature>
<feature type="transmembrane region" description="Helical" evidence="5">
    <location>
        <begin position="176"/>
        <end position="194"/>
    </location>
</feature>
<keyword evidence="3 5" id="KW-1133">Transmembrane helix</keyword>
<evidence type="ECO:0000256" key="4">
    <source>
        <dbReference type="ARBA" id="ARBA00023136"/>
    </source>
</evidence>
<evidence type="ECO:0000313" key="8">
    <source>
        <dbReference type="Proteomes" id="UP000198407"/>
    </source>
</evidence>
<feature type="transmembrane region" description="Helical" evidence="5">
    <location>
        <begin position="411"/>
        <end position="429"/>
    </location>
</feature>
<dbReference type="Gene3D" id="1.20.1250.20">
    <property type="entry name" value="MFS general substrate transporter like domains"/>
    <property type="match status" value="1"/>
</dbReference>
<dbReference type="AlphaFoldDB" id="A0A239IAB0"/>
<evidence type="ECO:0000256" key="5">
    <source>
        <dbReference type="SAM" id="Phobius"/>
    </source>
</evidence>
<dbReference type="CDD" id="cd17321">
    <property type="entry name" value="MFS_MMR_MDR_like"/>
    <property type="match status" value="1"/>
</dbReference>
<evidence type="ECO:0000256" key="3">
    <source>
        <dbReference type="ARBA" id="ARBA00022989"/>
    </source>
</evidence>
<feature type="transmembrane region" description="Helical" evidence="5">
    <location>
        <begin position="313"/>
        <end position="332"/>
    </location>
</feature>
<feature type="transmembrane region" description="Helical" evidence="5">
    <location>
        <begin position="368"/>
        <end position="390"/>
    </location>
</feature>
<dbReference type="PANTHER" id="PTHR42718:SF49">
    <property type="entry name" value="EXPORT PROTEIN"/>
    <property type="match status" value="1"/>
</dbReference>
<sequence>MPVEITNIAASLPMRRQPWLALLTAVCLAALILPLSFTGAVVATPMIGRDLGAGALASSWITNAFMLSFGSLLMAAGAAADTFGRKRVFVCGVSLFAFASIVIAWVPDILWLDVLRAVQGGAAAAALAGGSAALAQAFDGVARTRAFSLLGTCFGAGLAFGPVLAGAIIAHLGWRSVFFSSAILGALALLLAVSRMPESRDPVATGFDWAGAAAFSSTLGLFTWGVLLLPVSGWGAWQAWAVLLGGALSCAVFLHVERRAARPMLDLSLFRYPRFLGVQLLPVATCYCYVVLLVLLPLRFIGLEGLDEVDAGLHMIALSIPMLIVPGLAAGLTRWVSPGRISAFGLFVAAFGLYWLGEIKPADSRASLLGPLLIIGIGTGLPWGLMDGLAVSVVPKERAGMAAGIFSTTRVAGEGVAIAVVGALLTLSIELHLPGHSEAARHLAVGDLVAAQQLSHLGLDTLLGIYGEAFRWLIRFLIVVTLGAAVVVGWLLADAE</sequence>
<protein>
    <submittedName>
        <fullName evidence="7">Major Facilitator Superfamily protein</fullName>
    </submittedName>
</protein>
<proteinExistence type="predicted"/>
<dbReference type="GO" id="GO:0022857">
    <property type="term" value="F:transmembrane transporter activity"/>
    <property type="evidence" value="ECO:0007669"/>
    <property type="project" value="InterPro"/>
</dbReference>
<reference evidence="8" key="1">
    <citation type="submission" date="2017-06" db="EMBL/GenBank/DDBJ databases">
        <authorList>
            <person name="Varghese N."/>
            <person name="Submissions S."/>
        </authorList>
    </citation>
    <scope>NUCLEOTIDE SEQUENCE [LARGE SCALE GENOMIC DNA]</scope>
    <source>
        <strain evidence="8">DSM 22348</strain>
    </source>
</reference>
<dbReference type="Pfam" id="PF07690">
    <property type="entry name" value="MFS_1"/>
    <property type="match status" value="1"/>
</dbReference>
<dbReference type="InterPro" id="IPR036259">
    <property type="entry name" value="MFS_trans_sf"/>
</dbReference>
<feature type="transmembrane region" description="Helical" evidence="5">
    <location>
        <begin position="118"/>
        <end position="135"/>
    </location>
</feature>
<evidence type="ECO:0000313" key="7">
    <source>
        <dbReference type="EMBL" id="SNS90013.1"/>
    </source>
</evidence>
<comment type="subcellular location">
    <subcellularLocation>
        <location evidence="1">Membrane</location>
        <topology evidence="1">Multi-pass membrane protein</topology>
    </subcellularLocation>
</comment>